<reference evidence="2 3" key="1">
    <citation type="submission" date="2015-03" db="EMBL/GenBank/DDBJ databases">
        <authorList>
            <person name="Murphy D."/>
        </authorList>
    </citation>
    <scope>NUCLEOTIDE SEQUENCE [LARGE SCALE GENOMIC DNA]</scope>
    <source>
        <strain evidence="2 3">PAP088</strain>
    </source>
</reference>
<proteinExistence type="predicted"/>
<dbReference type="Pfam" id="PF01494">
    <property type="entry name" value="FAD_binding_3"/>
    <property type="match status" value="2"/>
</dbReference>
<dbReference type="SUPFAM" id="SSF51905">
    <property type="entry name" value="FAD/NAD(P)-binding domain"/>
    <property type="match status" value="1"/>
</dbReference>
<evidence type="ECO:0000313" key="2">
    <source>
        <dbReference type="EMBL" id="CPV73500.1"/>
    </source>
</evidence>
<protein>
    <submittedName>
        <fullName evidence="2">Putative monooxygenase</fullName>
        <ecNumber evidence="2">1.14.13.114</ecNumber>
    </submittedName>
</protein>
<dbReference type="Proteomes" id="UP000045782">
    <property type="component" value="Unassembled WGS sequence"/>
</dbReference>
<dbReference type="Gene3D" id="3.50.50.60">
    <property type="entry name" value="FAD/NAD(P)-binding domain"/>
    <property type="match status" value="1"/>
</dbReference>
<dbReference type="InterPro" id="IPR036188">
    <property type="entry name" value="FAD/NAD-bd_sf"/>
</dbReference>
<dbReference type="PRINTS" id="PR00420">
    <property type="entry name" value="RNGMNOXGNASE"/>
</dbReference>
<evidence type="ECO:0000259" key="1">
    <source>
        <dbReference type="Pfam" id="PF01494"/>
    </source>
</evidence>
<feature type="domain" description="FAD-binding" evidence="1">
    <location>
        <begin position="4"/>
        <end position="159"/>
    </location>
</feature>
<dbReference type="Gene3D" id="3.30.9.10">
    <property type="entry name" value="D-Amino Acid Oxidase, subunit A, domain 2"/>
    <property type="match status" value="1"/>
</dbReference>
<dbReference type="InterPro" id="IPR002938">
    <property type="entry name" value="FAD-bd"/>
</dbReference>
<feature type="domain" description="FAD-binding" evidence="1">
    <location>
        <begin position="271"/>
        <end position="312"/>
    </location>
</feature>
<keyword evidence="2" id="KW-0503">Monooxygenase</keyword>
<sequence>MSREILISGGGIAGPALAYWLVQEGHSVTIVERAATVRSGGQAVDFRGPSIDVLDKMGVLDAVRAQATHMGSLVMVDADGKEIARFPSEVISGELEILWGDLARILHEAVREHVVFRFGDSITGVRDDGAKVTVSFSRSAPESYDLLIGADGVHSGVRALTFGPEHEFVTQLGQYFTFFAMDNHLGLDHQTVGFREGTRGVGIQATAPDAPARGSLSFSDDHLEFDYRDVEGNKKLFSERFTDFGWETPAVLRALSVTAEPYFDSLCQVHLDTYSRGRVCLLGDAAWCASPRSGMGTSLAIVGAYVLAHELRSAQGDFSIAFARFHTLMAPYAARCQRLALDALKIGEADSPWATRLRRLGLRSLRLPGIRQLVARQALKVGRSFVLPAYD</sequence>
<dbReference type="InterPro" id="IPR051704">
    <property type="entry name" value="FAD_aromatic-hydroxylase"/>
</dbReference>
<gene>
    <name evidence="2" type="ORF">ERS075579_05314</name>
</gene>
<evidence type="ECO:0000313" key="3">
    <source>
        <dbReference type="Proteomes" id="UP000045782"/>
    </source>
</evidence>
<accession>A0A0U0ZXB5</accession>
<organism evidence="2 3">
    <name type="scientific">Mycobacteroides abscessus</name>
    <dbReference type="NCBI Taxonomy" id="36809"/>
    <lineage>
        <taxon>Bacteria</taxon>
        <taxon>Bacillati</taxon>
        <taxon>Actinomycetota</taxon>
        <taxon>Actinomycetes</taxon>
        <taxon>Mycobacteriales</taxon>
        <taxon>Mycobacteriaceae</taxon>
        <taxon>Mycobacteroides</taxon>
    </lineage>
</organism>
<dbReference type="GO" id="GO:0043731">
    <property type="term" value="F:6-hydroxynicotinate 3-monooxygenase activity"/>
    <property type="evidence" value="ECO:0007669"/>
    <property type="project" value="UniProtKB-EC"/>
</dbReference>
<dbReference type="EMBL" id="CSWP01000015">
    <property type="protein sequence ID" value="CPV73500.1"/>
    <property type="molecule type" value="Genomic_DNA"/>
</dbReference>
<name>A0A0U0ZXB5_9MYCO</name>
<keyword evidence="2" id="KW-0560">Oxidoreductase</keyword>
<dbReference type="GO" id="GO:0071949">
    <property type="term" value="F:FAD binding"/>
    <property type="evidence" value="ECO:0007669"/>
    <property type="project" value="InterPro"/>
</dbReference>
<dbReference type="PANTHER" id="PTHR46865:SF2">
    <property type="entry name" value="MONOOXYGENASE"/>
    <property type="match status" value="1"/>
</dbReference>
<dbReference type="PANTHER" id="PTHR46865">
    <property type="entry name" value="OXIDOREDUCTASE-RELATED"/>
    <property type="match status" value="1"/>
</dbReference>
<dbReference type="EC" id="1.14.13.114" evidence="2"/>
<dbReference type="AlphaFoldDB" id="A0A0U0ZXB5"/>
<dbReference type="RefSeq" id="WP_016892037.1">
    <property type="nucleotide sequence ID" value="NZ_CSWP01000015.1"/>
</dbReference>